<reference evidence="8 9" key="1">
    <citation type="submission" date="2020-08" db="EMBL/GenBank/DDBJ databases">
        <title>Genomic Encyclopedia of Type Strains, Phase IV (KMG-IV): sequencing the most valuable type-strain genomes for metagenomic binning, comparative biology and taxonomic classification.</title>
        <authorList>
            <person name="Goeker M."/>
        </authorList>
    </citation>
    <scope>NUCLEOTIDE SEQUENCE [LARGE SCALE GENOMIC DNA]</scope>
    <source>
        <strain evidence="8 9">DSM 29853</strain>
    </source>
</reference>
<dbReference type="CDD" id="cd18760">
    <property type="entry name" value="PIN_MtVapC3-like"/>
    <property type="match status" value="1"/>
</dbReference>
<dbReference type="EC" id="3.1.-.-" evidence="6"/>
<sequence>MIVVDSSVWIGWFQRHDNEQIEKLRHADPLRIFVPDLVLTEVLQGARTDSDARRIERELAIFGPSTICSPTLAIKAAENYRALRRRGITVRKTIDLIIGTFCIENGFSLLHLDRDFRPMAEHLGLKLI</sequence>
<dbReference type="PANTHER" id="PTHR42740">
    <property type="entry name" value="RIBONUCLEASE VAPC3"/>
    <property type="match status" value="1"/>
</dbReference>
<dbReference type="HAMAP" id="MF_00265">
    <property type="entry name" value="VapC_Nob1"/>
    <property type="match status" value="1"/>
</dbReference>
<evidence type="ECO:0000256" key="4">
    <source>
        <dbReference type="ARBA" id="ARBA00022801"/>
    </source>
</evidence>
<evidence type="ECO:0000256" key="1">
    <source>
        <dbReference type="ARBA" id="ARBA00022649"/>
    </source>
</evidence>
<dbReference type="InterPro" id="IPR029060">
    <property type="entry name" value="PIN-like_dom_sf"/>
</dbReference>
<dbReference type="EMBL" id="JACIEZ010000005">
    <property type="protein sequence ID" value="MBB4065665.1"/>
    <property type="molecule type" value="Genomic_DNA"/>
</dbReference>
<feature type="binding site" evidence="6">
    <location>
        <position position="5"/>
    </location>
    <ligand>
        <name>Mg(2+)</name>
        <dbReference type="ChEBI" id="CHEBI:18420"/>
    </ligand>
</feature>
<dbReference type="Proteomes" id="UP000528286">
    <property type="component" value="Unassembled WGS sequence"/>
</dbReference>
<name>A0A7W6NLQ1_9HYPH</name>
<proteinExistence type="inferred from homology"/>
<keyword evidence="1 6" id="KW-1277">Toxin-antitoxin system</keyword>
<evidence type="ECO:0000256" key="5">
    <source>
        <dbReference type="ARBA" id="ARBA00022842"/>
    </source>
</evidence>
<evidence type="ECO:0000256" key="3">
    <source>
        <dbReference type="ARBA" id="ARBA00022723"/>
    </source>
</evidence>
<keyword evidence="2 6" id="KW-0540">Nuclease</keyword>
<dbReference type="GO" id="GO:0004540">
    <property type="term" value="F:RNA nuclease activity"/>
    <property type="evidence" value="ECO:0007669"/>
    <property type="project" value="InterPro"/>
</dbReference>
<dbReference type="Pfam" id="PF01850">
    <property type="entry name" value="PIN"/>
    <property type="match status" value="1"/>
</dbReference>
<dbReference type="InterPro" id="IPR022907">
    <property type="entry name" value="VapC_family"/>
</dbReference>
<comment type="function">
    <text evidence="6">Toxic component of a toxin-antitoxin (TA) system. An RNase.</text>
</comment>
<dbReference type="AlphaFoldDB" id="A0A7W6NLQ1"/>
<comment type="similarity">
    <text evidence="6">Belongs to the PINc/VapC protein family.</text>
</comment>
<dbReference type="SUPFAM" id="SSF88723">
    <property type="entry name" value="PIN domain-like"/>
    <property type="match status" value="1"/>
</dbReference>
<dbReference type="InterPro" id="IPR002716">
    <property type="entry name" value="PIN_dom"/>
</dbReference>
<accession>A0A7W6NLQ1</accession>
<gene>
    <name evidence="6" type="primary">vapC</name>
    <name evidence="8" type="ORF">GGR23_002872</name>
</gene>
<dbReference type="InterPro" id="IPR051749">
    <property type="entry name" value="PINc/VapC_TA_RNase"/>
</dbReference>
<feature type="domain" description="PIN" evidence="7">
    <location>
        <begin position="2"/>
        <end position="120"/>
    </location>
</feature>
<evidence type="ECO:0000313" key="9">
    <source>
        <dbReference type="Proteomes" id="UP000528286"/>
    </source>
</evidence>
<comment type="cofactor">
    <cofactor evidence="6">
        <name>Mg(2+)</name>
        <dbReference type="ChEBI" id="CHEBI:18420"/>
    </cofactor>
</comment>
<comment type="caution">
    <text evidence="8">The sequence shown here is derived from an EMBL/GenBank/DDBJ whole genome shotgun (WGS) entry which is preliminary data.</text>
</comment>
<dbReference type="Gene3D" id="3.40.50.1010">
    <property type="entry name" value="5'-nuclease"/>
    <property type="match status" value="1"/>
</dbReference>
<evidence type="ECO:0000256" key="6">
    <source>
        <dbReference type="HAMAP-Rule" id="MF_00265"/>
    </source>
</evidence>
<keyword evidence="5 6" id="KW-0460">Magnesium</keyword>
<dbReference type="GO" id="GO:0090729">
    <property type="term" value="F:toxin activity"/>
    <property type="evidence" value="ECO:0007669"/>
    <property type="project" value="UniProtKB-KW"/>
</dbReference>
<feature type="binding site" evidence="6">
    <location>
        <position position="95"/>
    </location>
    <ligand>
        <name>Mg(2+)</name>
        <dbReference type="ChEBI" id="CHEBI:18420"/>
    </ligand>
</feature>
<keyword evidence="4 6" id="KW-0378">Hydrolase</keyword>
<protein>
    <recommendedName>
        <fullName evidence="6">Ribonuclease VapC</fullName>
        <shortName evidence="6">RNase VapC</shortName>
        <ecNumber evidence="6">3.1.-.-</ecNumber>
    </recommendedName>
    <alternativeName>
        <fullName evidence="6">Toxin VapC</fullName>
    </alternativeName>
</protein>
<evidence type="ECO:0000259" key="7">
    <source>
        <dbReference type="Pfam" id="PF01850"/>
    </source>
</evidence>
<keyword evidence="3 6" id="KW-0479">Metal-binding</keyword>
<dbReference type="GO" id="GO:0000287">
    <property type="term" value="F:magnesium ion binding"/>
    <property type="evidence" value="ECO:0007669"/>
    <property type="project" value="UniProtKB-UniRule"/>
</dbReference>
<evidence type="ECO:0000313" key="8">
    <source>
        <dbReference type="EMBL" id="MBB4065665.1"/>
    </source>
</evidence>
<evidence type="ECO:0000256" key="2">
    <source>
        <dbReference type="ARBA" id="ARBA00022722"/>
    </source>
</evidence>
<dbReference type="GO" id="GO:0016787">
    <property type="term" value="F:hydrolase activity"/>
    <property type="evidence" value="ECO:0007669"/>
    <property type="project" value="UniProtKB-KW"/>
</dbReference>
<dbReference type="RefSeq" id="WP_183366956.1">
    <property type="nucleotide sequence ID" value="NZ_JACIEZ010000005.1"/>
</dbReference>
<keyword evidence="6" id="KW-0800">Toxin</keyword>
<keyword evidence="9" id="KW-1185">Reference proteome</keyword>
<organism evidence="8 9">
    <name type="scientific">Gellertiella hungarica</name>
    <dbReference type="NCBI Taxonomy" id="1572859"/>
    <lineage>
        <taxon>Bacteria</taxon>
        <taxon>Pseudomonadati</taxon>
        <taxon>Pseudomonadota</taxon>
        <taxon>Alphaproteobacteria</taxon>
        <taxon>Hyphomicrobiales</taxon>
        <taxon>Rhizobiaceae</taxon>
        <taxon>Gellertiella</taxon>
    </lineage>
</organism>
<dbReference type="PANTHER" id="PTHR42740:SF1">
    <property type="entry name" value="RIBONUCLEASE VAPC3"/>
    <property type="match status" value="1"/>
</dbReference>